<name>A0A1B6JPV1_9HEMI</name>
<feature type="non-terminal residue" evidence="1">
    <location>
        <position position="208"/>
    </location>
</feature>
<protein>
    <submittedName>
        <fullName evidence="1">Uncharacterized protein</fullName>
    </submittedName>
</protein>
<gene>
    <name evidence="1" type="ORF">g.1016</name>
</gene>
<evidence type="ECO:0000313" key="1">
    <source>
        <dbReference type="EMBL" id="JAT01297.1"/>
    </source>
</evidence>
<dbReference type="AlphaFoldDB" id="A0A1B6JPV1"/>
<proteinExistence type="predicted"/>
<feature type="non-terminal residue" evidence="1">
    <location>
        <position position="1"/>
    </location>
</feature>
<dbReference type="EMBL" id="GECU01006410">
    <property type="protein sequence ID" value="JAT01297.1"/>
    <property type="molecule type" value="Transcribed_RNA"/>
</dbReference>
<accession>A0A1B6JPV1</accession>
<sequence length="208" mass="23800">LILYFGNQSLLGWNYLMGVIEENYKSKTPTSPYDYLRLLSLLTKTILSENVPPIYGELGSRTVSIAKIINDLIINFSDYDTFFQKDVMVTETELAEIATSLFFCQRGFLESLVYSLDEIKKFNVEPMQESYIFGRTGVMKNDKKKPWTLGKAMVEATAESSLYGRMKNLTKLMTLSAMTYLQALSVRMLPMEAPFYILNDKYSIFVAV</sequence>
<organism evidence="1">
    <name type="scientific">Homalodisca liturata</name>
    <dbReference type="NCBI Taxonomy" id="320908"/>
    <lineage>
        <taxon>Eukaryota</taxon>
        <taxon>Metazoa</taxon>
        <taxon>Ecdysozoa</taxon>
        <taxon>Arthropoda</taxon>
        <taxon>Hexapoda</taxon>
        <taxon>Insecta</taxon>
        <taxon>Pterygota</taxon>
        <taxon>Neoptera</taxon>
        <taxon>Paraneoptera</taxon>
        <taxon>Hemiptera</taxon>
        <taxon>Auchenorrhyncha</taxon>
        <taxon>Membracoidea</taxon>
        <taxon>Cicadellidae</taxon>
        <taxon>Cicadellinae</taxon>
        <taxon>Proconiini</taxon>
        <taxon>Homalodisca</taxon>
    </lineage>
</organism>
<reference evidence="1" key="1">
    <citation type="submission" date="2015-11" db="EMBL/GenBank/DDBJ databases">
        <title>De novo transcriptome assembly of four potential Pierce s Disease insect vectors from Arizona vineyards.</title>
        <authorList>
            <person name="Tassone E.E."/>
        </authorList>
    </citation>
    <scope>NUCLEOTIDE SEQUENCE</scope>
</reference>